<evidence type="ECO:0000313" key="2">
    <source>
        <dbReference type="EMBL" id="RPA84389.1"/>
    </source>
</evidence>
<dbReference type="GO" id="GO:0070086">
    <property type="term" value="P:ubiquitin-dependent endocytosis"/>
    <property type="evidence" value="ECO:0007669"/>
    <property type="project" value="TreeGrafter"/>
</dbReference>
<accession>A0A3N4IF24</accession>
<dbReference type="GO" id="GO:0030674">
    <property type="term" value="F:protein-macromolecule adaptor activity"/>
    <property type="evidence" value="ECO:0007669"/>
    <property type="project" value="TreeGrafter"/>
</dbReference>
<sequence>MKIESPPLVCYGPPKSSTGALLSALARLEILEPQQKVLSFDVSLVGEVSHKHSIVSSCPDCKTQTSVVHKWEIIKEKKTLDKGMHSYPISFLVPGSLPASNSNPLSSISYFLQGKAVLANGEVSTFKEPIKIARSILPPDHPRNSVRVFPPTNLSANIHLPSVVYPGGSFPVEVRLDGVVAANKKTRWRLRRVIWKIEEHTKAIATTCPKHKAKLGNGKGVLHEDARLVGSAELKSGWKSDFSTSDGRIEMELDCHIPVVHHAACDVETPSGVEVTHALILELIVAEESLPTAPVKYVTPTGAARVLRMQFRLCVTDRPGMGISWDEEQPPMYENIPESPPTYPDLEHHTQKIIRMLLARLELATFGLPSLSEDHIII</sequence>
<dbReference type="PANTHER" id="PTHR11188">
    <property type="entry name" value="ARRESTIN DOMAIN CONTAINING PROTEIN"/>
    <property type="match status" value="1"/>
</dbReference>
<dbReference type="Gene3D" id="2.60.40.640">
    <property type="match status" value="1"/>
</dbReference>
<evidence type="ECO:0000313" key="3">
    <source>
        <dbReference type="Proteomes" id="UP000275078"/>
    </source>
</evidence>
<dbReference type="InterPro" id="IPR024391">
    <property type="entry name" value="LDB19_N"/>
</dbReference>
<dbReference type="Pfam" id="PF13002">
    <property type="entry name" value="LDB19"/>
    <property type="match status" value="1"/>
</dbReference>
<dbReference type="AlphaFoldDB" id="A0A3N4IF24"/>
<reference evidence="2 3" key="1">
    <citation type="journal article" date="2018" name="Nat. Ecol. Evol.">
        <title>Pezizomycetes genomes reveal the molecular basis of ectomycorrhizal truffle lifestyle.</title>
        <authorList>
            <person name="Murat C."/>
            <person name="Payen T."/>
            <person name="Noel B."/>
            <person name="Kuo A."/>
            <person name="Morin E."/>
            <person name="Chen J."/>
            <person name="Kohler A."/>
            <person name="Krizsan K."/>
            <person name="Balestrini R."/>
            <person name="Da Silva C."/>
            <person name="Montanini B."/>
            <person name="Hainaut M."/>
            <person name="Levati E."/>
            <person name="Barry K.W."/>
            <person name="Belfiori B."/>
            <person name="Cichocki N."/>
            <person name="Clum A."/>
            <person name="Dockter R.B."/>
            <person name="Fauchery L."/>
            <person name="Guy J."/>
            <person name="Iotti M."/>
            <person name="Le Tacon F."/>
            <person name="Lindquist E.A."/>
            <person name="Lipzen A."/>
            <person name="Malagnac F."/>
            <person name="Mello A."/>
            <person name="Molinier V."/>
            <person name="Miyauchi S."/>
            <person name="Poulain J."/>
            <person name="Riccioni C."/>
            <person name="Rubini A."/>
            <person name="Sitrit Y."/>
            <person name="Splivallo R."/>
            <person name="Traeger S."/>
            <person name="Wang M."/>
            <person name="Zifcakova L."/>
            <person name="Wipf D."/>
            <person name="Zambonelli A."/>
            <person name="Paolocci F."/>
            <person name="Nowrousian M."/>
            <person name="Ottonello S."/>
            <person name="Baldrian P."/>
            <person name="Spatafora J.W."/>
            <person name="Henrissat B."/>
            <person name="Nagy L.G."/>
            <person name="Aury J.M."/>
            <person name="Wincker P."/>
            <person name="Grigoriev I.V."/>
            <person name="Bonfante P."/>
            <person name="Martin F.M."/>
        </authorList>
    </citation>
    <scope>NUCLEOTIDE SEQUENCE [LARGE SCALE GENOMIC DNA]</scope>
    <source>
        <strain evidence="2 3">RN42</strain>
    </source>
</reference>
<keyword evidence="3" id="KW-1185">Reference proteome</keyword>
<dbReference type="GO" id="GO:0031625">
    <property type="term" value="F:ubiquitin protein ligase binding"/>
    <property type="evidence" value="ECO:0007669"/>
    <property type="project" value="TreeGrafter"/>
</dbReference>
<dbReference type="PANTHER" id="PTHR11188:SF76">
    <property type="entry name" value="PROTEIN LDB19"/>
    <property type="match status" value="1"/>
</dbReference>
<dbReference type="GO" id="GO:0005886">
    <property type="term" value="C:plasma membrane"/>
    <property type="evidence" value="ECO:0007669"/>
    <property type="project" value="TreeGrafter"/>
</dbReference>
<proteinExistence type="predicted"/>
<dbReference type="Proteomes" id="UP000275078">
    <property type="component" value="Unassembled WGS sequence"/>
</dbReference>
<dbReference type="EMBL" id="ML119659">
    <property type="protein sequence ID" value="RPA84389.1"/>
    <property type="molecule type" value="Genomic_DNA"/>
</dbReference>
<dbReference type="STRING" id="1160509.A0A3N4IF24"/>
<feature type="domain" description="LDB19 N-terminal" evidence="1">
    <location>
        <begin position="42"/>
        <end position="215"/>
    </location>
</feature>
<protein>
    <recommendedName>
        <fullName evidence="1">LDB19 N-terminal domain-containing protein</fullName>
    </recommendedName>
</protein>
<evidence type="ECO:0000259" key="1">
    <source>
        <dbReference type="Pfam" id="PF13002"/>
    </source>
</evidence>
<organism evidence="2 3">
    <name type="scientific">Ascobolus immersus RN42</name>
    <dbReference type="NCBI Taxonomy" id="1160509"/>
    <lineage>
        <taxon>Eukaryota</taxon>
        <taxon>Fungi</taxon>
        <taxon>Dikarya</taxon>
        <taxon>Ascomycota</taxon>
        <taxon>Pezizomycotina</taxon>
        <taxon>Pezizomycetes</taxon>
        <taxon>Pezizales</taxon>
        <taxon>Ascobolaceae</taxon>
        <taxon>Ascobolus</taxon>
    </lineage>
</organism>
<dbReference type="GO" id="GO:0005829">
    <property type="term" value="C:cytosol"/>
    <property type="evidence" value="ECO:0007669"/>
    <property type="project" value="TreeGrafter"/>
</dbReference>
<dbReference type="OrthoDB" id="3832628at2759"/>
<dbReference type="InterPro" id="IPR050357">
    <property type="entry name" value="Arrestin_domain-protein"/>
</dbReference>
<dbReference type="InterPro" id="IPR014752">
    <property type="entry name" value="Arrestin-like_C"/>
</dbReference>
<name>A0A3N4IF24_ASCIM</name>
<gene>
    <name evidence="2" type="ORF">BJ508DRAFT_317570</name>
</gene>